<feature type="compositionally biased region" description="Polar residues" evidence="1">
    <location>
        <begin position="224"/>
        <end position="236"/>
    </location>
</feature>
<protein>
    <submittedName>
        <fullName evidence="2">Uncharacterized protein</fullName>
    </submittedName>
</protein>
<feature type="region of interest" description="Disordered" evidence="1">
    <location>
        <begin position="224"/>
        <end position="256"/>
    </location>
</feature>
<comment type="caution">
    <text evidence="2">The sequence shown here is derived from an EMBL/GenBank/DDBJ whole genome shotgun (WGS) entry which is preliminary data.</text>
</comment>
<evidence type="ECO:0000256" key="1">
    <source>
        <dbReference type="SAM" id="MobiDB-lite"/>
    </source>
</evidence>
<dbReference type="AlphaFoldDB" id="A0A1V6TEA4"/>
<accession>A0A1V6TEA4</accession>
<proteinExistence type="predicted"/>
<reference evidence="3" key="1">
    <citation type="journal article" date="2017" name="Nat. Microbiol.">
        <title>Global analysis of biosynthetic gene clusters reveals vast potential of secondary metabolite production in Penicillium species.</title>
        <authorList>
            <person name="Nielsen J.C."/>
            <person name="Grijseels S."/>
            <person name="Prigent S."/>
            <person name="Ji B."/>
            <person name="Dainat J."/>
            <person name="Nielsen K.F."/>
            <person name="Frisvad J.C."/>
            <person name="Workman M."/>
            <person name="Nielsen J."/>
        </authorList>
    </citation>
    <scope>NUCLEOTIDE SEQUENCE [LARGE SCALE GENOMIC DNA]</scope>
    <source>
        <strain evidence="3">IBT 24891</strain>
    </source>
</reference>
<evidence type="ECO:0000313" key="3">
    <source>
        <dbReference type="Proteomes" id="UP000191285"/>
    </source>
</evidence>
<organism evidence="2 3">
    <name type="scientific">Penicillium steckii</name>
    <dbReference type="NCBI Taxonomy" id="303698"/>
    <lineage>
        <taxon>Eukaryota</taxon>
        <taxon>Fungi</taxon>
        <taxon>Dikarya</taxon>
        <taxon>Ascomycota</taxon>
        <taxon>Pezizomycotina</taxon>
        <taxon>Eurotiomycetes</taxon>
        <taxon>Eurotiomycetidae</taxon>
        <taxon>Eurotiales</taxon>
        <taxon>Aspergillaceae</taxon>
        <taxon>Penicillium</taxon>
    </lineage>
</organism>
<keyword evidence="3" id="KW-1185">Reference proteome</keyword>
<evidence type="ECO:0000313" key="2">
    <source>
        <dbReference type="EMBL" id="OQE24561.1"/>
    </source>
</evidence>
<name>A0A1V6TEA4_9EURO</name>
<feature type="compositionally biased region" description="Polar residues" evidence="1">
    <location>
        <begin position="245"/>
        <end position="256"/>
    </location>
</feature>
<gene>
    <name evidence="2" type="ORF">PENSTE_c007G04942</name>
</gene>
<dbReference type="OrthoDB" id="5367448at2759"/>
<dbReference type="Proteomes" id="UP000191285">
    <property type="component" value="Unassembled WGS sequence"/>
</dbReference>
<dbReference type="EMBL" id="MLKD01000007">
    <property type="protein sequence ID" value="OQE24561.1"/>
    <property type="molecule type" value="Genomic_DNA"/>
</dbReference>
<sequence>MASHAGKAVVIRLRPKPKYLHETRPILDALKKFGEVNTFKNLKFDFNRAKPNQYNRTLHVIFDDKEAAKRAVAASPLRVSITQPPSYATSTPPSSDPFETPPKWNPNAVFFRTNSRSHHVAPTDEIACMIEPDDNHIEAMANPRTKFNVYNTSKSDNPILKDLQGPETQIPLPQLADTIQREGVTLFDKRKRPNTNAPTLMDIYRQGLKDVANPKNQETTVITSEYTESSQANARQSEIGKSARTKTSSSQAEVED</sequence>